<protein>
    <submittedName>
        <fullName evidence="2">Uncharacterized protein</fullName>
    </submittedName>
</protein>
<evidence type="ECO:0000313" key="2">
    <source>
        <dbReference type="EMBL" id="KAL0948544.1"/>
    </source>
</evidence>
<dbReference type="Proteomes" id="UP001556367">
    <property type="component" value="Unassembled WGS sequence"/>
</dbReference>
<feature type="region of interest" description="Disordered" evidence="1">
    <location>
        <begin position="1"/>
        <end position="21"/>
    </location>
</feature>
<keyword evidence="3" id="KW-1185">Reference proteome</keyword>
<comment type="caution">
    <text evidence="2">The sequence shown here is derived from an EMBL/GenBank/DDBJ whole genome shotgun (WGS) entry which is preliminary data.</text>
</comment>
<name>A0ABR3IYV9_9AGAR</name>
<accession>A0ABR3IYV9</accession>
<organism evidence="2 3">
    <name type="scientific">Hohenbuehelia grisea</name>
    <dbReference type="NCBI Taxonomy" id="104357"/>
    <lineage>
        <taxon>Eukaryota</taxon>
        <taxon>Fungi</taxon>
        <taxon>Dikarya</taxon>
        <taxon>Basidiomycota</taxon>
        <taxon>Agaricomycotina</taxon>
        <taxon>Agaricomycetes</taxon>
        <taxon>Agaricomycetidae</taxon>
        <taxon>Agaricales</taxon>
        <taxon>Pleurotineae</taxon>
        <taxon>Pleurotaceae</taxon>
        <taxon>Hohenbuehelia</taxon>
    </lineage>
</organism>
<reference evidence="3" key="1">
    <citation type="submission" date="2024-06" db="EMBL/GenBank/DDBJ databases">
        <title>Multi-omics analyses provide insights into the biosynthesis of the anticancer antibiotic pleurotin in Hohenbuehelia grisea.</title>
        <authorList>
            <person name="Weaver J.A."/>
            <person name="Alberti F."/>
        </authorList>
    </citation>
    <scope>NUCLEOTIDE SEQUENCE [LARGE SCALE GENOMIC DNA]</scope>
    <source>
        <strain evidence="3">T-177</strain>
    </source>
</reference>
<evidence type="ECO:0000313" key="3">
    <source>
        <dbReference type="Proteomes" id="UP001556367"/>
    </source>
</evidence>
<dbReference type="InterPro" id="IPR021109">
    <property type="entry name" value="Peptidase_aspartic_dom_sf"/>
</dbReference>
<dbReference type="EMBL" id="JASNQZ010000014">
    <property type="protein sequence ID" value="KAL0948544.1"/>
    <property type="molecule type" value="Genomic_DNA"/>
</dbReference>
<dbReference type="SUPFAM" id="SSF50630">
    <property type="entry name" value="Acid proteases"/>
    <property type="match status" value="1"/>
</dbReference>
<evidence type="ECO:0000256" key="1">
    <source>
        <dbReference type="SAM" id="MobiDB-lite"/>
    </source>
</evidence>
<sequence>MTYPSSVSAPKSNATAFGSKGILGFGPPRTSQIKGQLQASNPSNRNGNSFFLNLFSKNAQLPNIVTFALSRQSGNTGPGGVLTIG</sequence>
<dbReference type="Gene3D" id="2.40.70.10">
    <property type="entry name" value="Acid Proteases"/>
    <property type="match status" value="1"/>
</dbReference>
<gene>
    <name evidence="2" type="ORF">HGRIS_011104</name>
</gene>
<feature type="compositionally biased region" description="Polar residues" evidence="1">
    <location>
        <begin position="1"/>
        <end position="16"/>
    </location>
</feature>
<proteinExistence type="predicted"/>